<evidence type="ECO:0000313" key="1">
    <source>
        <dbReference type="EMBL" id="KPE49351.1"/>
    </source>
</evidence>
<gene>
    <name evidence="1" type="ORF">AOB46_20420</name>
</gene>
<name>A0A0N0IU52_CHRID</name>
<dbReference type="PATRIC" id="fig|253.9.peg.2058"/>
<comment type="caution">
    <text evidence="1">The sequence shown here is derived from an EMBL/GenBank/DDBJ whole genome shotgun (WGS) entry which is preliminary data.</text>
</comment>
<reference evidence="2" key="2">
    <citation type="submission" date="2015-09" db="EMBL/GenBank/DDBJ databases">
        <title>Draft genome sequence of a multidrug-resistant Chryseobacterium indologenes isolate from Malaysia.</title>
        <authorList>
            <person name="Yu C.Y."/>
            <person name="Ang G.Y."/>
            <person name="Chan K.-G."/>
        </authorList>
    </citation>
    <scope>NUCLEOTIDE SEQUENCE [LARGE SCALE GENOMIC DNA]</scope>
    <source>
        <strain evidence="2">CI_885</strain>
    </source>
</reference>
<dbReference type="AlphaFoldDB" id="A0A0N0IU52"/>
<accession>A0A0N0IU52</accession>
<organism evidence="1 2">
    <name type="scientific">Chryseobacterium indologenes</name>
    <name type="common">Flavobacterium indologenes</name>
    <dbReference type="NCBI Taxonomy" id="253"/>
    <lineage>
        <taxon>Bacteria</taxon>
        <taxon>Pseudomonadati</taxon>
        <taxon>Bacteroidota</taxon>
        <taxon>Flavobacteriia</taxon>
        <taxon>Flavobacteriales</taxon>
        <taxon>Weeksellaceae</taxon>
        <taxon>Chryseobacterium group</taxon>
        <taxon>Chryseobacterium</taxon>
    </lineage>
</organism>
<dbReference type="EMBL" id="LJOD01000019">
    <property type="protein sequence ID" value="KPE49351.1"/>
    <property type="molecule type" value="Genomic_DNA"/>
</dbReference>
<proteinExistence type="predicted"/>
<sequence>MLETVRNDINRISAKELSAIISFLNEDYTHYFQVDQMTDEDIGLTVDSKDFMRFNDYMILLTKKILDSRLDGSEYTFTEPEEKTGLEIKDNPVNRPILEEAENEFEYLKKMFNKDNITTQTVCRAYDFFLSSVAMKSKINADKNTGIVILDSC</sequence>
<dbReference type="Proteomes" id="UP000037953">
    <property type="component" value="Unassembled WGS sequence"/>
</dbReference>
<dbReference type="RefSeq" id="WP_062702863.1">
    <property type="nucleotide sequence ID" value="NZ_LJOD01000019.1"/>
</dbReference>
<dbReference type="OrthoDB" id="1239135at2"/>
<evidence type="ECO:0000313" key="2">
    <source>
        <dbReference type="Proteomes" id="UP000037953"/>
    </source>
</evidence>
<reference evidence="1 2" key="1">
    <citation type="journal article" date="2015" name="Genom Data">
        <title>Draft genome sequence of a multidrug-resistant Chryseobacterium indologenes isolate from Malaysia.</title>
        <authorList>
            <person name="Yu C.Y."/>
            <person name="Ang G.Y."/>
            <person name="Cheng H.J."/>
            <person name="Cheong Y.M."/>
            <person name="Yin W.F."/>
            <person name="Chan K.G."/>
        </authorList>
    </citation>
    <scope>NUCLEOTIDE SEQUENCE [LARGE SCALE GENOMIC DNA]</scope>
    <source>
        <strain evidence="1 2">CI_885</strain>
    </source>
</reference>
<protein>
    <submittedName>
        <fullName evidence="1">Uncharacterized protein</fullName>
    </submittedName>
</protein>